<organism evidence="2 3">
    <name type="scientific">Rhodococcoides kyotonense</name>
    <dbReference type="NCBI Taxonomy" id="398843"/>
    <lineage>
        <taxon>Bacteria</taxon>
        <taxon>Bacillati</taxon>
        <taxon>Actinomycetota</taxon>
        <taxon>Actinomycetes</taxon>
        <taxon>Mycobacteriales</taxon>
        <taxon>Nocardiaceae</taxon>
        <taxon>Rhodococcoides</taxon>
    </lineage>
</organism>
<dbReference type="InterPro" id="IPR054574">
    <property type="entry name" value="Cgl0159_dom"/>
</dbReference>
<dbReference type="Proteomes" id="UP000077519">
    <property type="component" value="Unassembled WGS sequence"/>
</dbReference>
<gene>
    <name evidence="2" type="ORF">A3K89_07480</name>
</gene>
<feature type="domain" description="Cgl0159-like" evidence="1">
    <location>
        <begin position="46"/>
        <end position="296"/>
    </location>
</feature>
<dbReference type="Pfam" id="PF22649">
    <property type="entry name" value="Cgl0159"/>
    <property type="match status" value="1"/>
</dbReference>
<protein>
    <submittedName>
        <fullName evidence="2">Aldolase</fullName>
    </submittedName>
</protein>
<accession>A0A177YC12</accession>
<keyword evidence="3" id="KW-1185">Reference proteome</keyword>
<dbReference type="Gene3D" id="3.20.20.70">
    <property type="entry name" value="Aldolase class I"/>
    <property type="match status" value="1"/>
</dbReference>
<dbReference type="SUPFAM" id="SSF51569">
    <property type="entry name" value="Aldolase"/>
    <property type="match status" value="1"/>
</dbReference>
<evidence type="ECO:0000313" key="2">
    <source>
        <dbReference type="EMBL" id="OAK52638.1"/>
    </source>
</evidence>
<comment type="caution">
    <text evidence="2">The sequence shown here is derived from an EMBL/GenBank/DDBJ whole genome shotgun (WGS) entry which is preliminary data.</text>
</comment>
<sequence length="300" mass="31680">MSETTLTPAPAASSYAEVTAIRASDPQAIERAWATRTTRETIRGNGRLMIVAADHPARGALSVGSNMTAMNSRTELLDRLRTALANPGVDGVLASPEILDDLVLLGALEDKVVFSSMNRGGLAGASFELDDRMTAATAAATAKARMNGAKMLTRIALDDPGTLSTMTACAQAIDELAERQLIAMVEPFLSRRVDGRVKNDLSTDAVIKSIHVTQGLGSTSAYTWMKLPVVDEMERVMDATTLPTLLLGGDPQTAPEETFASWANALAIPAVRGLIVGRTLLYPKDGDVAAAVATAVNMVR</sequence>
<name>A0A177YC12_9NOCA</name>
<dbReference type="AlphaFoldDB" id="A0A177YC12"/>
<reference evidence="2 3" key="1">
    <citation type="submission" date="2016-03" db="EMBL/GenBank/DDBJ databases">
        <title>Genome sequence of Rhodococcus kyotonensis KB10.</title>
        <authorList>
            <person name="Jeong H."/>
            <person name="Hong C.E."/>
            <person name="Jo S.H."/>
            <person name="Park J.M."/>
        </authorList>
    </citation>
    <scope>NUCLEOTIDE SEQUENCE [LARGE SCALE GENOMIC DNA]</scope>
    <source>
        <strain evidence="2 3">KB10</strain>
    </source>
</reference>
<proteinExistence type="predicted"/>
<evidence type="ECO:0000313" key="3">
    <source>
        <dbReference type="Proteomes" id="UP000077519"/>
    </source>
</evidence>
<dbReference type="EMBL" id="LVHI01000023">
    <property type="protein sequence ID" value="OAK52638.1"/>
    <property type="molecule type" value="Genomic_DNA"/>
</dbReference>
<evidence type="ECO:0000259" key="1">
    <source>
        <dbReference type="Pfam" id="PF22649"/>
    </source>
</evidence>
<dbReference type="RefSeq" id="WP_068428312.1">
    <property type="nucleotide sequence ID" value="NZ_LVHI01000023.1"/>
</dbReference>
<dbReference type="InterPro" id="IPR013785">
    <property type="entry name" value="Aldolase_TIM"/>
</dbReference>